<evidence type="ECO:0000313" key="3">
    <source>
        <dbReference type="EMBL" id="CAL1150335.1"/>
    </source>
</evidence>
<keyword evidence="1" id="KW-1133">Transmembrane helix</keyword>
<comment type="caution">
    <text evidence="2">The sequence shown here is derived from an EMBL/GenBank/DDBJ whole genome shotgun (WGS) entry which is preliminary data.</text>
</comment>
<dbReference type="EMBL" id="CAMXCT030002271">
    <property type="protein sequence ID" value="CAL4784272.1"/>
    <property type="molecule type" value="Genomic_DNA"/>
</dbReference>
<dbReference type="Proteomes" id="UP001152797">
    <property type="component" value="Unassembled WGS sequence"/>
</dbReference>
<keyword evidence="1" id="KW-0812">Transmembrane</keyword>
<keyword evidence="1" id="KW-0472">Membrane</keyword>
<dbReference type="OrthoDB" id="423752at2759"/>
<protein>
    <submittedName>
        <fullName evidence="2">Uncharacterized protein</fullName>
    </submittedName>
</protein>
<feature type="transmembrane region" description="Helical" evidence="1">
    <location>
        <begin position="20"/>
        <end position="39"/>
    </location>
</feature>
<name>A0A9P1CSN4_9DINO</name>
<reference evidence="2" key="1">
    <citation type="submission" date="2022-10" db="EMBL/GenBank/DDBJ databases">
        <authorList>
            <person name="Chen Y."/>
            <person name="Dougan E. K."/>
            <person name="Chan C."/>
            <person name="Rhodes N."/>
            <person name="Thang M."/>
        </authorList>
    </citation>
    <scope>NUCLEOTIDE SEQUENCE</scope>
</reference>
<reference evidence="3" key="2">
    <citation type="submission" date="2024-04" db="EMBL/GenBank/DDBJ databases">
        <authorList>
            <person name="Chen Y."/>
            <person name="Shah S."/>
            <person name="Dougan E. K."/>
            <person name="Thang M."/>
            <person name="Chan C."/>
        </authorList>
    </citation>
    <scope>NUCLEOTIDE SEQUENCE [LARGE SCALE GENOMIC DNA]</scope>
</reference>
<proteinExistence type="predicted"/>
<sequence>MSDSTSDTTHEAILHIPRHLHILLLAVTFATFAIVPVPGQTSIAPLGVRCIGAQLMVTVPLESRGGEAKEGEENETSSVAGSFSFAASLPSAQYAQSVASHNGAEGVPLVLPEVTEHGTSSIPVRGELQRDLTVRNDRTSQQIFGATLILARNGKPAPPIQLGLPKLDLVYVLFWLPVLGRLSHTGDALHDTTLRMRPTAEGVYNMAFAKRRLMTSKLAKSDDALLTSAVKKLRNLVPFWPEDSRLGRTLLSSAGAVVGEDVLQQSLRDCFAGKAVATLVKRASDFTRFAEFQVTCNNGRPLSPSEHDLYAYLCHLCQPGAGATAGESFISAWKFMQHTVGAGAGGTPGIISGRVRGASKDLMAKQCKLQQALLLPAEVVWKPVISQFQHIVLVESSGSEYKTVSYWVKDLLTMTGMSESEASLYSTYSLMSWAAKSSTFGWQGRLVLGHYLDEETKRAVVYLRDAIAAVMVKVLETLETIRQQIFDPDASRAERSAMATKLTQLPDNLPEQNDMEFELRRKLVFDQGNSQVIESDIEEDNIVEKPIKIPGESEMLTIVLSAHRPGPVCGAQIIWDSAWKGDDR</sequence>
<evidence type="ECO:0000313" key="2">
    <source>
        <dbReference type="EMBL" id="CAI3996960.1"/>
    </source>
</evidence>
<keyword evidence="4" id="KW-1185">Reference proteome</keyword>
<evidence type="ECO:0000313" key="4">
    <source>
        <dbReference type="Proteomes" id="UP001152797"/>
    </source>
</evidence>
<accession>A0A9P1CSN4</accession>
<dbReference type="EMBL" id="CAMXCT010002271">
    <property type="protein sequence ID" value="CAI3996960.1"/>
    <property type="molecule type" value="Genomic_DNA"/>
</dbReference>
<dbReference type="EMBL" id="CAMXCT020002271">
    <property type="protein sequence ID" value="CAL1150335.1"/>
    <property type="molecule type" value="Genomic_DNA"/>
</dbReference>
<evidence type="ECO:0000256" key="1">
    <source>
        <dbReference type="SAM" id="Phobius"/>
    </source>
</evidence>
<dbReference type="AlphaFoldDB" id="A0A9P1CSN4"/>
<organism evidence="2">
    <name type="scientific">Cladocopium goreaui</name>
    <dbReference type="NCBI Taxonomy" id="2562237"/>
    <lineage>
        <taxon>Eukaryota</taxon>
        <taxon>Sar</taxon>
        <taxon>Alveolata</taxon>
        <taxon>Dinophyceae</taxon>
        <taxon>Suessiales</taxon>
        <taxon>Symbiodiniaceae</taxon>
        <taxon>Cladocopium</taxon>
    </lineage>
</organism>
<gene>
    <name evidence="2" type="ORF">C1SCF055_LOCUS23390</name>
</gene>